<evidence type="ECO:0000256" key="1">
    <source>
        <dbReference type="ARBA" id="ARBA00004496"/>
    </source>
</evidence>
<dbReference type="Gene3D" id="3.90.70.10">
    <property type="entry name" value="Cysteine proteinases"/>
    <property type="match status" value="1"/>
</dbReference>
<gene>
    <name evidence="7" type="ORF">ABM34_05150</name>
</gene>
<dbReference type="OrthoDB" id="1111399at2"/>
<evidence type="ECO:0000256" key="4">
    <source>
        <dbReference type="ARBA" id="ARBA00022807"/>
    </source>
</evidence>
<dbReference type="AlphaFoldDB" id="A0A0H4QGC2"/>
<dbReference type="KEGG" id="lgn:ABM34_05150"/>
<dbReference type="PROSITE" id="PS00139">
    <property type="entry name" value="THIOL_PROTEASE_CYS"/>
    <property type="match status" value="1"/>
</dbReference>
<keyword evidence="3 5" id="KW-0378">Hydrolase</keyword>
<dbReference type="Proteomes" id="UP000036106">
    <property type="component" value="Chromosome"/>
</dbReference>
<dbReference type="GO" id="GO:0043418">
    <property type="term" value="P:homocysteine catabolic process"/>
    <property type="evidence" value="ECO:0007669"/>
    <property type="project" value="TreeGrafter"/>
</dbReference>
<evidence type="ECO:0000313" key="7">
    <source>
        <dbReference type="EMBL" id="AKP66982.1"/>
    </source>
</evidence>
<reference evidence="8" key="1">
    <citation type="submission" date="2015-07" db="EMBL/GenBank/DDBJ databases">
        <title>Lactobacillus ginsenosidimutans/EMML 3141/ whole genome sequencing.</title>
        <authorList>
            <person name="Kim M.K."/>
            <person name="Im W.-T."/>
            <person name="Srinivasan S."/>
            <person name="Lee J.-J."/>
        </authorList>
    </citation>
    <scope>NUCLEOTIDE SEQUENCE [LARGE SCALE GENOMIC DNA]</scope>
    <source>
        <strain evidence="8">EMML 3041</strain>
    </source>
</reference>
<dbReference type="RefSeq" id="WP_048703989.1">
    <property type="nucleotide sequence ID" value="NZ_CP012034.1"/>
</dbReference>
<dbReference type="InterPro" id="IPR004134">
    <property type="entry name" value="Peptidase_C1B"/>
</dbReference>
<dbReference type="Pfam" id="PF03051">
    <property type="entry name" value="Peptidase_C1_2"/>
    <property type="match status" value="1"/>
</dbReference>
<organism evidence="7 8">
    <name type="scientific">Companilactobacillus ginsenosidimutans</name>
    <dbReference type="NCBI Taxonomy" id="1007676"/>
    <lineage>
        <taxon>Bacteria</taxon>
        <taxon>Bacillati</taxon>
        <taxon>Bacillota</taxon>
        <taxon>Bacilli</taxon>
        <taxon>Lactobacillales</taxon>
        <taxon>Lactobacillaceae</taxon>
        <taxon>Companilactobacillus</taxon>
    </lineage>
</organism>
<dbReference type="PANTHER" id="PTHR10363">
    <property type="entry name" value="BLEOMYCIN HYDROLASE"/>
    <property type="match status" value="1"/>
</dbReference>
<dbReference type="InterPro" id="IPR000169">
    <property type="entry name" value="Pept_cys_AS"/>
</dbReference>
<comment type="subcellular location">
    <subcellularLocation>
        <location evidence="1">Cytoplasm</location>
    </subcellularLocation>
</comment>
<evidence type="ECO:0000313" key="8">
    <source>
        <dbReference type="Proteomes" id="UP000036106"/>
    </source>
</evidence>
<feature type="active site" evidence="6">
    <location>
        <position position="364"/>
    </location>
</feature>
<feature type="active site" evidence="6">
    <location>
        <position position="386"/>
    </location>
</feature>
<dbReference type="GO" id="GO:0070005">
    <property type="term" value="F:cysteine-type aminopeptidase activity"/>
    <property type="evidence" value="ECO:0007669"/>
    <property type="project" value="InterPro"/>
</dbReference>
<keyword evidence="2 5" id="KW-0645">Protease</keyword>
<dbReference type="EMBL" id="CP012034">
    <property type="protein sequence ID" value="AKP66982.1"/>
    <property type="molecule type" value="Genomic_DNA"/>
</dbReference>
<protein>
    <recommendedName>
        <fullName evidence="5">Aminopeptidase</fullName>
    </recommendedName>
</protein>
<dbReference type="GO" id="GO:0006508">
    <property type="term" value="P:proteolysis"/>
    <property type="evidence" value="ECO:0007669"/>
    <property type="project" value="UniProtKB-KW"/>
</dbReference>
<feature type="active site" evidence="6">
    <location>
        <position position="70"/>
    </location>
</feature>
<dbReference type="STRING" id="1007676.ABM34_05150"/>
<dbReference type="SUPFAM" id="SSF54001">
    <property type="entry name" value="Cysteine proteinases"/>
    <property type="match status" value="1"/>
</dbReference>
<dbReference type="PANTHER" id="PTHR10363:SF2">
    <property type="entry name" value="BLEOMYCIN HYDROLASE"/>
    <property type="match status" value="1"/>
</dbReference>
<proteinExistence type="inferred from homology"/>
<dbReference type="PIRSF" id="PIRSF005700">
    <property type="entry name" value="PepC"/>
    <property type="match status" value="1"/>
</dbReference>
<dbReference type="InterPro" id="IPR025660">
    <property type="entry name" value="Pept_his_AS"/>
</dbReference>
<keyword evidence="8" id="KW-1185">Reference proteome</keyword>
<accession>A0A0H4QGC2</accession>
<dbReference type="InterPro" id="IPR038765">
    <property type="entry name" value="Papain-like_cys_pep_sf"/>
</dbReference>
<sequence length="447" mass="50522">MTKEITSKELSDFQKAFEDTPGSSAIKNAVANNGIYKSSETLASKIAMDPTFSVEIETGSVADQKQSGLCWVFAALNTMRHPIQSNFKIKGFELSEGYMLFWDKLEKSNFFYENVINTAALPIGDRKVDFLMTTPQQDGGQWDMVMALVEKYGVVPKSVMPDTASRTNSRELNSVLNTKLRKNAVTLRKLVNDGASETDVQRQKDEMMSEIYKILVYTVGEPPTKFDWAYRDDDKNYHKETGITPQEFFKKYVGWDIDNYVSTINAPTADKPYNHVYTVELLGNVVGGRQVRHLNLAIDDFKSLAVKQLQSGEAVWFGSDVVQSSDRKLGIMDTKIYDLEGLFNTDFSMTKAERLDYVESMMDHAMVITGVDLDENGKPTKWKVENSWGEKVGTKGYFVMSDDWFDQFVYQLVINKDLLSDSLKTTFDTEAKDPKVLAPWDPMGALA</sequence>
<evidence type="ECO:0000256" key="3">
    <source>
        <dbReference type="ARBA" id="ARBA00022801"/>
    </source>
</evidence>
<dbReference type="PROSITE" id="PS00639">
    <property type="entry name" value="THIOL_PROTEASE_HIS"/>
    <property type="match status" value="1"/>
</dbReference>
<keyword evidence="5 7" id="KW-0031">Aminopeptidase</keyword>
<dbReference type="GO" id="GO:0009636">
    <property type="term" value="P:response to toxic substance"/>
    <property type="evidence" value="ECO:0007669"/>
    <property type="project" value="TreeGrafter"/>
</dbReference>
<evidence type="ECO:0000256" key="5">
    <source>
        <dbReference type="PIRNR" id="PIRNR005700"/>
    </source>
</evidence>
<dbReference type="PATRIC" id="fig|1007676.4.peg.1024"/>
<dbReference type="GO" id="GO:0005737">
    <property type="term" value="C:cytoplasm"/>
    <property type="evidence" value="ECO:0007669"/>
    <property type="project" value="UniProtKB-SubCell"/>
</dbReference>
<evidence type="ECO:0000256" key="2">
    <source>
        <dbReference type="ARBA" id="ARBA00022670"/>
    </source>
</evidence>
<name>A0A0H4QGC2_9LACO</name>
<comment type="similarity">
    <text evidence="5">Belongs to the peptidase C1 family.</text>
</comment>
<dbReference type="CDD" id="cd00585">
    <property type="entry name" value="Peptidase_C1B"/>
    <property type="match status" value="1"/>
</dbReference>
<keyword evidence="4 5" id="KW-0788">Thiol protease</keyword>
<evidence type="ECO:0000256" key="6">
    <source>
        <dbReference type="PIRSR" id="PIRSR005700-1"/>
    </source>
</evidence>